<keyword evidence="6 10" id="KW-0418">Kinase</keyword>
<dbReference type="AlphaFoldDB" id="A0A2W7IX87"/>
<organism evidence="13 14">
    <name type="scientific">Humitalea rosea</name>
    <dbReference type="NCBI Taxonomy" id="990373"/>
    <lineage>
        <taxon>Bacteria</taxon>
        <taxon>Pseudomonadati</taxon>
        <taxon>Pseudomonadota</taxon>
        <taxon>Alphaproteobacteria</taxon>
        <taxon>Acetobacterales</taxon>
        <taxon>Roseomonadaceae</taxon>
        <taxon>Humitalea</taxon>
    </lineage>
</organism>
<keyword evidence="5 10" id="KW-0547">Nucleotide-binding</keyword>
<dbReference type="InterPro" id="IPR020568">
    <property type="entry name" value="Ribosomal_Su5_D2-typ_SF"/>
</dbReference>
<feature type="active site" evidence="10">
    <location>
        <position position="8"/>
    </location>
</feature>
<comment type="function">
    <text evidence="10">Catalyzes the phosphorylation of the position 2 hydroxy group of 4-diphosphocytidyl-2C-methyl-D-erythritol.</text>
</comment>
<dbReference type="PANTHER" id="PTHR43527">
    <property type="entry name" value="4-DIPHOSPHOCYTIDYL-2-C-METHYL-D-ERYTHRITOL KINASE, CHLOROPLASTIC"/>
    <property type="match status" value="1"/>
</dbReference>
<dbReference type="RefSeq" id="WP_111396380.1">
    <property type="nucleotide sequence ID" value="NZ_QKYU01000001.1"/>
</dbReference>
<feature type="binding site" evidence="10">
    <location>
        <begin position="91"/>
        <end position="101"/>
    </location>
    <ligand>
        <name>ATP</name>
        <dbReference type="ChEBI" id="CHEBI:30616"/>
    </ligand>
</feature>
<feature type="domain" description="GHMP kinase C-terminal" evidence="12">
    <location>
        <begin position="195"/>
        <end position="253"/>
    </location>
</feature>
<dbReference type="InterPro" id="IPR036554">
    <property type="entry name" value="GHMP_kinase_C_sf"/>
</dbReference>
<evidence type="ECO:0000256" key="8">
    <source>
        <dbReference type="ARBA" id="ARBA00023229"/>
    </source>
</evidence>
<dbReference type="GO" id="GO:0019288">
    <property type="term" value="P:isopentenyl diphosphate biosynthetic process, methylerythritol 4-phosphate pathway"/>
    <property type="evidence" value="ECO:0007669"/>
    <property type="project" value="UniProtKB-UniRule"/>
</dbReference>
<evidence type="ECO:0000256" key="1">
    <source>
        <dbReference type="ARBA" id="ARBA00009684"/>
    </source>
</evidence>
<feature type="domain" description="GHMP kinase N-terminal" evidence="11">
    <location>
        <begin position="63"/>
        <end position="132"/>
    </location>
</feature>
<evidence type="ECO:0000256" key="10">
    <source>
        <dbReference type="HAMAP-Rule" id="MF_00061"/>
    </source>
</evidence>
<dbReference type="SUPFAM" id="SSF55060">
    <property type="entry name" value="GHMP Kinase, C-terminal domain"/>
    <property type="match status" value="1"/>
</dbReference>
<evidence type="ECO:0000313" key="13">
    <source>
        <dbReference type="EMBL" id="PZW51112.1"/>
    </source>
</evidence>
<dbReference type="HAMAP" id="MF_00061">
    <property type="entry name" value="IspE"/>
    <property type="match status" value="1"/>
</dbReference>
<evidence type="ECO:0000256" key="3">
    <source>
        <dbReference type="ARBA" id="ARBA00017473"/>
    </source>
</evidence>
<dbReference type="PANTHER" id="PTHR43527:SF2">
    <property type="entry name" value="4-DIPHOSPHOCYTIDYL-2-C-METHYL-D-ERYTHRITOL KINASE, CHLOROPLASTIC"/>
    <property type="match status" value="1"/>
</dbReference>
<comment type="catalytic activity">
    <reaction evidence="10">
        <text>4-CDP-2-C-methyl-D-erythritol + ATP = 4-CDP-2-C-methyl-D-erythritol 2-phosphate + ADP + H(+)</text>
        <dbReference type="Rhea" id="RHEA:18437"/>
        <dbReference type="ChEBI" id="CHEBI:15378"/>
        <dbReference type="ChEBI" id="CHEBI:30616"/>
        <dbReference type="ChEBI" id="CHEBI:57823"/>
        <dbReference type="ChEBI" id="CHEBI:57919"/>
        <dbReference type="ChEBI" id="CHEBI:456216"/>
        <dbReference type="EC" id="2.7.1.148"/>
    </reaction>
</comment>
<dbReference type="UniPathway" id="UPA00056">
    <property type="reaction ID" value="UER00094"/>
</dbReference>
<comment type="similarity">
    <text evidence="1 10">Belongs to the GHMP kinase family. IspE subfamily.</text>
</comment>
<evidence type="ECO:0000256" key="4">
    <source>
        <dbReference type="ARBA" id="ARBA00022679"/>
    </source>
</evidence>
<dbReference type="OrthoDB" id="9809438at2"/>
<keyword evidence="8 10" id="KW-0414">Isoprene biosynthesis</keyword>
<keyword evidence="7 10" id="KW-0067">ATP-binding</keyword>
<evidence type="ECO:0000256" key="9">
    <source>
        <dbReference type="ARBA" id="ARBA00032554"/>
    </source>
</evidence>
<dbReference type="Gene3D" id="3.30.70.890">
    <property type="entry name" value="GHMP kinase, C-terminal domain"/>
    <property type="match status" value="1"/>
</dbReference>
<evidence type="ECO:0000256" key="6">
    <source>
        <dbReference type="ARBA" id="ARBA00022777"/>
    </source>
</evidence>
<dbReference type="InterPro" id="IPR013750">
    <property type="entry name" value="GHMP_kinase_C_dom"/>
</dbReference>
<reference evidence="13 14" key="1">
    <citation type="submission" date="2018-06" db="EMBL/GenBank/DDBJ databases">
        <title>Genomic Encyclopedia of Archaeal and Bacterial Type Strains, Phase II (KMG-II): from individual species to whole genera.</title>
        <authorList>
            <person name="Goeker M."/>
        </authorList>
    </citation>
    <scope>NUCLEOTIDE SEQUENCE [LARGE SCALE GENOMIC DNA]</scope>
    <source>
        <strain evidence="13 14">DSM 24525</strain>
    </source>
</reference>
<dbReference type="Pfam" id="PF00288">
    <property type="entry name" value="GHMP_kinases_N"/>
    <property type="match status" value="1"/>
</dbReference>
<dbReference type="SUPFAM" id="SSF54211">
    <property type="entry name" value="Ribosomal protein S5 domain 2-like"/>
    <property type="match status" value="1"/>
</dbReference>
<dbReference type="InterPro" id="IPR014721">
    <property type="entry name" value="Ribsml_uS5_D2-typ_fold_subgr"/>
</dbReference>
<dbReference type="PIRSF" id="PIRSF010376">
    <property type="entry name" value="IspE"/>
    <property type="match status" value="1"/>
</dbReference>
<evidence type="ECO:0000259" key="12">
    <source>
        <dbReference type="Pfam" id="PF08544"/>
    </source>
</evidence>
<dbReference type="NCBIfam" id="NF011202">
    <property type="entry name" value="PRK14608.1"/>
    <property type="match status" value="1"/>
</dbReference>
<dbReference type="GO" id="GO:0005524">
    <property type="term" value="F:ATP binding"/>
    <property type="evidence" value="ECO:0007669"/>
    <property type="project" value="UniProtKB-UniRule"/>
</dbReference>
<dbReference type="Proteomes" id="UP000249688">
    <property type="component" value="Unassembled WGS sequence"/>
</dbReference>
<name>A0A2W7IX87_9PROT</name>
<evidence type="ECO:0000256" key="5">
    <source>
        <dbReference type="ARBA" id="ARBA00022741"/>
    </source>
</evidence>
<accession>A0A2W7IX87</accession>
<gene>
    <name evidence="10" type="primary">ispE</name>
    <name evidence="13" type="ORF">C8P66_101331</name>
</gene>
<evidence type="ECO:0000259" key="11">
    <source>
        <dbReference type="Pfam" id="PF00288"/>
    </source>
</evidence>
<dbReference type="EMBL" id="QKYU01000001">
    <property type="protein sequence ID" value="PZW51112.1"/>
    <property type="molecule type" value="Genomic_DNA"/>
</dbReference>
<sequence>MIEAAPAKVNLFLHVIGKRDDGLHLLDSLVVFAGIGDSLALAPGAGLLVVGPEAAGLAAEPDNLVLRATRALAEAAGRPPGPGLTLTKRLPVASGIGGGSADAAAALRLLARAWGVAVPPGLAARLGADVTACLISQPLRFGGIGEAIAPAPALPEFGLLLCNPRIPLGTAAVFSARAPGFSAPAPLPAAWADATAMARDLGAATRNDLQAAAIGLCPPIAGVLAALGALPGCLLARMSGSGATCFGLFPTPAMARAGAGLLPDGWWSWGGGLHPGVRAG</sequence>
<dbReference type="EC" id="2.7.1.148" evidence="2 10"/>
<dbReference type="Gene3D" id="3.30.230.10">
    <property type="match status" value="1"/>
</dbReference>
<dbReference type="Pfam" id="PF08544">
    <property type="entry name" value="GHMP_kinases_C"/>
    <property type="match status" value="1"/>
</dbReference>
<evidence type="ECO:0000256" key="7">
    <source>
        <dbReference type="ARBA" id="ARBA00022840"/>
    </source>
</evidence>
<feature type="active site" evidence="10">
    <location>
        <position position="129"/>
    </location>
</feature>
<dbReference type="InterPro" id="IPR004424">
    <property type="entry name" value="IspE"/>
</dbReference>
<comment type="pathway">
    <text evidence="10">Isoprenoid biosynthesis; isopentenyl diphosphate biosynthesis via DXP pathway; isopentenyl diphosphate from 1-deoxy-D-xylulose 5-phosphate: step 3/6.</text>
</comment>
<protein>
    <recommendedName>
        <fullName evidence="3 10">4-diphosphocytidyl-2-C-methyl-D-erythritol kinase</fullName>
        <shortName evidence="10">CMK</shortName>
        <ecNumber evidence="2 10">2.7.1.148</ecNumber>
    </recommendedName>
    <alternativeName>
        <fullName evidence="9 10">4-(cytidine-5'-diphospho)-2-C-methyl-D-erythritol kinase</fullName>
    </alternativeName>
</protein>
<evidence type="ECO:0000313" key="14">
    <source>
        <dbReference type="Proteomes" id="UP000249688"/>
    </source>
</evidence>
<evidence type="ECO:0000256" key="2">
    <source>
        <dbReference type="ARBA" id="ARBA00012052"/>
    </source>
</evidence>
<dbReference type="GO" id="GO:0050515">
    <property type="term" value="F:4-(cytidine 5'-diphospho)-2-C-methyl-D-erythritol kinase activity"/>
    <property type="evidence" value="ECO:0007669"/>
    <property type="project" value="UniProtKB-UniRule"/>
</dbReference>
<dbReference type="GO" id="GO:0016114">
    <property type="term" value="P:terpenoid biosynthetic process"/>
    <property type="evidence" value="ECO:0007669"/>
    <property type="project" value="InterPro"/>
</dbReference>
<comment type="caution">
    <text evidence="13">The sequence shown here is derived from an EMBL/GenBank/DDBJ whole genome shotgun (WGS) entry which is preliminary data.</text>
</comment>
<proteinExistence type="inferred from homology"/>
<keyword evidence="14" id="KW-1185">Reference proteome</keyword>
<keyword evidence="4 10" id="KW-0808">Transferase</keyword>
<dbReference type="InterPro" id="IPR006204">
    <property type="entry name" value="GHMP_kinase_N_dom"/>
</dbReference>